<dbReference type="EMBL" id="PPSL01000007">
    <property type="protein sequence ID" value="PQJ09188.1"/>
    <property type="molecule type" value="Genomic_DNA"/>
</dbReference>
<dbReference type="PANTHER" id="PTHR30189:SF1">
    <property type="entry name" value="LPS-ASSEMBLY PROTEIN LPTD"/>
    <property type="match status" value="1"/>
</dbReference>
<dbReference type="Pfam" id="PF19838">
    <property type="entry name" value="LptD_2"/>
    <property type="match status" value="1"/>
</dbReference>
<organism evidence="3 4">
    <name type="scientific">Flavipsychrobacter stenotrophus</name>
    <dbReference type="NCBI Taxonomy" id="2077091"/>
    <lineage>
        <taxon>Bacteria</taxon>
        <taxon>Pseudomonadati</taxon>
        <taxon>Bacteroidota</taxon>
        <taxon>Chitinophagia</taxon>
        <taxon>Chitinophagales</taxon>
        <taxon>Chitinophagaceae</taxon>
        <taxon>Flavipsychrobacter</taxon>
    </lineage>
</organism>
<keyword evidence="1" id="KW-0812">Transmembrane</keyword>
<dbReference type="Proteomes" id="UP000239872">
    <property type="component" value="Unassembled WGS sequence"/>
</dbReference>
<dbReference type="GO" id="GO:0009279">
    <property type="term" value="C:cell outer membrane"/>
    <property type="evidence" value="ECO:0007669"/>
    <property type="project" value="TreeGrafter"/>
</dbReference>
<dbReference type="InterPro" id="IPR045659">
    <property type="entry name" value="LptD_2"/>
</dbReference>
<keyword evidence="4" id="KW-1185">Reference proteome</keyword>
<accession>A0A2S7SR38</accession>
<proteinExistence type="predicted"/>
<reference evidence="3 4" key="1">
    <citation type="submission" date="2018-01" db="EMBL/GenBank/DDBJ databases">
        <title>A novel member of the phylum Bacteroidetes isolated from glacier ice.</title>
        <authorList>
            <person name="Liu Q."/>
            <person name="Xin Y.-H."/>
        </authorList>
    </citation>
    <scope>NUCLEOTIDE SEQUENCE [LARGE SCALE GENOMIC DNA]</scope>
    <source>
        <strain evidence="3 4">RB1R16</strain>
    </source>
</reference>
<dbReference type="AlphaFoldDB" id="A0A2S7SR38"/>
<evidence type="ECO:0000256" key="1">
    <source>
        <dbReference type="SAM" id="Phobius"/>
    </source>
</evidence>
<dbReference type="PANTHER" id="PTHR30189">
    <property type="entry name" value="LPS-ASSEMBLY PROTEIN"/>
    <property type="match status" value="1"/>
</dbReference>
<keyword evidence="1" id="KW-0472">Membrane</keyword>
<feature type="domain" description="LPS-assembly protein LptD central" evidence="2">
    <location>
        <begin position="241"/>
        <end position="710"/>
    </location>
</feature>
<comment type="caution">
    <text evidence="3">The sequence shown here is derived from an EMBL/GenBank/DDBJ whole genome shotgun (WGS) entry which is preliminary data.</text>
</comment>
<dbReference type="GO" id="GO:1990351">
    <property type="term" value="C:transporter complex"/>
    <property type="evidence" value="ECO:0007669"/>
    <property type="project" value="TreeGrafter"/>
</dbReference>
<gene>
    <name evidence="3" type="ORF">CJD36_020595</name>
</gene>
<evidence type="ECO:0000313" key="3">
    <source>
        <dbReference type="EMBL" id="PQJ09188.1"/>
    </source>
</evidence>
<keyword evidence="1" id="KW-1133">Transmembrane helix</keyword>
<sequence length="893" mass="100307">MRLFGKFILNFSSLHCFTPCIAIIFIFFITNTAFSQSKNPRPGDAISAKDSANITPVVKLSDSTKKSNTNDSSTVSRLEQKLGIKISKDALPSVVKADAEDSAIMDMKTNVSRLYGKVQVNYEDMQVNHGQILFDQGKNKVVAAPSADPSKDTGTLKKGSFSQGKEKFTYDSMQYNFKSKRAIVRNVQTQYGEGFVHSEQIKRSPDQVIYGAHSVYTTCALDTPHFGIVAYRIKVVPDKLIVSGPANINIMGVPTPLFLPFALFPISAKQKSGFVIPTYSVEQARGLGLLNGGYYFYLNDHIDLLAQTNIYTKGSYALSAVSNYANIYRYRGGFNLSYAFNKTGESFEPGASTQKDFMINWRHATDGKARPGETFNASVQVGTSSFYSNNSYDPNQILQNQYQSNISWSKTWQNRPFGLTISALHNQNTATKQIDVTLPALNFHVTQFNPFASKKRVGTHWFDKITASYTVDMLNKGTFYDSTFNLNNLSLNNFQTGIRHTIPVSASYTILRYINMSFSANYNEYWFGEKQTKQYSYSDAKVNVEKDYGFYTARDYNAGVNFTTRVYGMKMFKHGSLKGIRHVITPSVGLSYHPDFSAAPYTYYYQTKLDTTANYYLQSYYANSPIGQPVAGKAGLVNLGVGNNLQIKVRSAKDTTGTGTKNITLIDGLSANTSYNMAVDSFRWSNIALGFRTNVLDKVNISSSAAYDPYALDYNTGRRRQQTMQELGYGIARFTQASLSLGANFHSKPTGGKGGPTNAEEYARVMRNAGYNEYVDFNIPWSLNVNYTLNAAKNFSYYSHADTLVLSHNLTFQGEFQLTPRWKVSMNSGYNFTYKQLALTSIDVFRDLHCWAMHLQTFPFGPRKSYNFTLNVKAQILQDLKLMRRRDYRDTPL</sequence>
<evidence type="ECO:0000313" key="4">
    <source>
        <dbReference type="Proteomes" id="UP000239872"/>
    </source>
</evidence>
<evidence type="ECO:0000259" key="2">
    <source>
        <dbReference type="Pfam" id="PF19838"/>
    </source>
</evidence>
<name>A0A2S7SR38_9BACT</name>
<protein>
    <recommendedName>
        <fullName evidence="2">LPS-assembly protein LptD central domain-containing protein</fullName>
    </recommendedName>
</protein>
<feature type="transmembrane region" description="Helical" evidence="1">
    <location>
        <begin position="7"/>
        <end position="29"/>
    </location>
</feature>
<dbReference type="InterPro" id="IPR050218">
    <property type="entry name" value="LptD"/>
</dbReference>